<protein>
    <submittedName>
        <fullName evidence="2">Uncharacterized protein</fullName>
    </submittedName>
</protein>
<accession>A0A2P2QAU3</accession>
<name>A0A2P2QAU3_RHIMU</name>
<keyword evidence="1" id="KW-0472">Membrane</keyword>
<organism evidence="2">
    <name type="scientific">Rhizophora mucronata</name>
    <name type="common">Asiatic mangrove</name>
    <dbReference type="NCBI Taxonomy" id="61149"/>
    <lineage>
        <taxon>Eukaryota</taxon>
        <taxon>Viridiplantae</taxon>
        <taxon>Streptophyta</taxon>
        <taxon>Embryophyta</taxon>
        <taxon>Tracheophyta</taxon>
        <taxon>Spermatophyta</taxon>
        <taxon>Magnoliopsida</taxon>
        <taxon>eudicotyledons</taxon>
        <taxon>Gunneridae</taxon>
        <taxon>Pentapetalae</taxon>
        <taxon>rosids</taxon>
        <taxon>fabids</taxon>
        <taxon>Malpighiales</taxon>
        <taxon>Rhizophoraceae</taxon>
        <taxon>Rhizophora</taxon>
    </lineage>
</organism>
<sequence length="38" mass="4641">MLGRSEQRLDTINCFPIFNFFLKIHYYFIIITWGVMVL</sequence>
<dbReference type="AlphaFoldDB" id="A0A2P2QAU3"/>
<proteinExistence type="predicted"/>
<keyword evidence="1" id="KW-1133">Transmembrane helix</keyword>
<dbReference type="EMBL" id="GGEC01083634">
    <property type="protein sequence ID" value="MBX64118.1"/>
    <property type="molecule type" value="Transcribed_RNA"/>
</dbReference>
<keyword evidence="1" id="KW-0812">Transmembrane</keyword>
<evidence type="ECO:0000256" key="1">
    <source>
        <dbReference type="SAM" id="Phobius"/>
    </source>
</evidence>
<feature type="transmembrane region" description="Helical" evidence="1">
    <location>
        <begin position="12"/>
        <end position="36"/>
    </location>
</feature>
<reference evidence="2" key="1">
    <citation type="submission" date="2018-02" db="EMBL/GenBank/DDBJ databases">
        <title>Rhizophora mucronata_Transcriptome.</title>
        <authorList>
            <person name="Meera S.P."/>
            <person name="Sreeshan A."/>
            <person name="Augustine A."/>
        </authorList>
    </citation>
    <scope>NUCLEOTIDE SEQUENCE</scope>
    <source>
        <tissue evidence="2">Leaf</tissue>
    </source>
</reference>
<evidence type="ECO:0000313" key="2">
    <source>
        <dbReference type="EMBL" id="MBX64118.1"/>
    </source>
</evidence>